<dbReference type="PANTHER" id="PTHR23250:SF3">
    <property type="entry name" value="FISH-EGG LECTIN-LIKE ISOFORM X1-RELATED"/>
    <property type="match status" value="1"/>
</dbReference>
<dbReference type="PANTHER" id="PTHR23250">
    <property type="entry name" value="DYSFERLIN-RELATED"/>
    <property type="match status" value="1"/>
</dbReference>
<evidence type="ECO:0000256" key="2">
    <source>
        <dbReference type="ARBA" id="ARBA00038331"/>
    </source>
</evidence>
<dbReference type="RefSeq" id="XP_002934694.3">
    <property type="nucleotide sequence ID" value="XM_002934648.5"/>
</dbReference>
<dbReference type="Xenbase" id="XB-GENE-29082511">
    <property type="gene designation" value="LOC100495013"/>
</dbReference>
<evidence type="ECO:0000313" key="6">
    <source>
        <dbReference type="Xenbase" id="XB-GENE-29082511"/>
    </source>
</evidence>
<keyword evidence="4" id="KW-1185">Reference proteome</keyword>
<protein>
    <submittedName>
        <fullName evidence="5">Fish-egg lectin</fullName>
    </submittedName>
</protein>
<dbReference type="InterPro" id="IPR006624">
    <property type="entry name" value="Beta-propeller_rpt_TECPR"/>
</dbReference>
<gene>
    <name evidence="5 6" type="primary">LOC100495013</name>
</gene>
<dbReference type="SMART" id="SM00706">
    <property type="entry name" value="TECPR"/>
    <property type="match status" value="6"/>
</dbReference>
<organism evidence="4 5">
    <name type="scientific">Xenopus tropicalis</name>
    <name type="common">Western clawed frog</name>
    <name type="synonym">Silurana tropicalis</name>
    <dbReference type="NCBI Taxonomy" id="8364"/>
    <lineage>
        <taxon>Eukaryota</taxon>
        <taxon>Metazoa</taxon>
        <taxon>Chordata</taxon>
        <taxon>Craniata</taxon>
        <taxon>Vertebrata</taxon>
        <taxon>Euteleostomi</taxon>
        <taxon>Amphibia</taxon>
        <taxon>Batrachia</taxon>
        <taxon>Anura</taxon>
        <taxon>Pipoidea</taxon>
        <taxon>Pipidae</taxon>
        <taxon>Xenopodinae</taxon>
        <taxon>Xenopus</taxon>
        <taxon>Silurana</taxon>
    </lineage>
</organism>
<comment type="similarity">
    <text evidence="2">Belongs to the tectonin family.</text>
</comment>
<dbReference type="OMA" id="NSAGHIY"/>
<keyword evidence="3" id="KW-0732">Signal</keyword>
<dbReference type="InterPro" id="IPR051513">
    <property type="entry name" value="Tectonin_beta-prop"/>
</dbReference>
<dbReference type="SUPFAM" id="SSF50985">
    <property type="entry name" value="RCC1/BLIP-II"/>
    <property type="match status" value="1"/>
</dbReference>
<feature type="chain" id="PRO_5035188029" evidence="3">
    <location>
        <begin position="31"/>
        <end position="271"/>
    </location>
</feature>
<dbReference type="GeneID" id="100495013"/>
<evidence type="ECO:0000313" key="5">
    <source>
        <dbReference type="RefSeq" id="XP_002934694.3"/>
    </source>
</evidence>
<name>A0A8J0QPZ1_XENTR</name>
<dbReference type="AlphaFoldDB" id="A0A8J0QPZ1"/>
<reference evidence="5" key="1">
    <citation type="submission" date="2025-08" db="UniProtKB">
        <authorList>
            <consortium name="RefSeq"/>
        </authorList>
    </citation>
    <scope>IDENTIFICATION</scope>
    <source>
        <strain evidence="5">Nigerian</strain>
        <tissue evidence="5">Liver and blood</tissue>
    </source>
</reference>
<accession>A0A8J0QPZ1</accession>
<dbReference type="AGR" id="Xenbase:XB-GENE-29082511"/>
<feature type="signal peptide" evidence="3">
    <location>
        <begin position="1"/>
        <end position="30"/>
    </location>
</feature>
<evidence type="ECO:0000313" key="4">
    <source>
        <dbReference type="Proteomes" id="UP000008143"/>
    </source>
</evidence>
<proteinExistence type="inferred from homology"/>
<dbReference type="Pfam" id="PF19193">
    <property type="entry name" value="Tectonin"/>
    <property type="match status" value="1"/>
</dbReference>
<dbReference type="OrthoDB" id="166585at2759"/>
<sequence length="271" mass="30273">MQPLLFFYLNPKGNMLLLIFLQLLYTGAAAEMPCVTVPGKLRQLDAGSGEVYGVSDDRSVYFWHSNRWEQIKGNYLHVTVGPAGVWAVNNLNRVYRLQNFEWMQLSGRLKQIDAGGDMFLVGVDSKESIYCLNQESVKGTALSYMEVEGRLKYYSCGPLGCWGVNDAYETYYQKNVTQTSCQGVGSMRVQGSLAMVEVGTDGSVFAVDPNGKVYRRKGISPKKPTGTTWEELDLYDNFKHVSYDAGFLWLIAENGSIIKCAYPESILPSVL</sequence>
<dbReference type="InterPro" id="IPR009091">
    <property type="entry name" value="RCC1/BLIP-II"/>
</dbReference>
<dbReference type="Proteomes" id="UP000008143">
    <property type="component" value="Chromosome 7"/>
</dbReference>
<dbReference type="KEGG" id="xtr:100495013"/>
<evidence type="ECO:0000256" key="3">
    <source>
        <dbReference type="SAM" id="SignalP"/>
    </source>
</evidence>
<dbReference type="GO" id="GO:0030246">
    <property type="term" value="F:carbohydrate binding"/>
    <property type="evidence" value="ECO:0007669"/>
    <property type="project" value="UniProtKB-KW"/>
</dbReference>
<evidence type="ECO:0000256" key="1">
    <source>
        <dbReference type="ARBA" id="ARBA00022734"/>
    </source>
</evidence>
<keyword evidence="1" id="KW-0430">Lectin</keyword>